<dbReference type="EMBL" id="JADJNC010000027">
    <property type="protein sequence ID" value="MBK7424306.1"/>
    <property type="molecule type" value="Genomic_DNA"/>
</dbReference>
<evidence type="ECO:0000313" key="2">
    <source>
        <dbReference type="Proteomes" id="UP000886602"/>
    </source>
</evidence>
<organism evidence="1 2">
    <name type="scientific">Candidatus Propionivibrio dominans</name>
    <dbReference type="NCBI Taxonomy" id="2954373"/>
    <lineage>
        <taxon>Bacteria</taxon>
        <taxon>Pseudomonadati</taxon>
        <taxon>Pseudomonadota</taxon>
        <taxon>Betaproteobacteria</taxon>
        <taxon>Rhodocyclales</taxon>
        <taxon>Rhodocyclaceae</taxon>
        <taxon>Propionivibrio</taxon>
    </lineage>
</organism>
<accession>A0A9D7I8H3</accession>
<proteinExistence type="predicted"/>
<protein>
    <submittedName>
        <fullName evidence="1">Uncharacterized protein</fullName>
    </submittedName>
</protein>
<comment type="caution">
    <text evidence="1">The sequence shown here is derived from an EMBL/GenBank/DDBJ whole genome shotgun (WGS) entry which is preliminary data.</text>
</comment>
<gene>
    <name evidence="1" type="ORF">IPJ48_15175</name>
</gene>
<feature type="non-terminal residue" evidence="1">
    <location>
        <position position="56"/>
    </location>
</feature>
<sequence>MDVTEVTSEPLAQVQNVPFSQLLQDWHTGRRRLWALGYDVSACANEAQMNGWADAE</sequence>
<reference evidence="1" key="1">
    <citation type="submission" date="2020-10" db="EMBL/GenBank/DDBJ databases">
        <title>Connecting structure to function with the recovery of over 1000 high-quality activated sludge metagenome-assembled genomes encoding full-length rRNA genes using long-read sequencing.</title>
        <authorList>
            <person name="Singleton C.M."/>
            <person name="Petriglieri F."/>
            <person name="Kristensen J.M."/>
            <person name="Kirkegaard R.H."/>
            <person name="Michaelsen T.Y."/>
            <person name="Andersen M.H."/>
            <person name="Karst S.M."/>
            <person name="Dueholm M.S."/>
            <person name="Nielsen P.H."/>
            <person name="Albertsen M."/>
        </authorList>
    </citation>
    <scope>NUCLEOTIDE SEQUENCE</scope>
    <source>
        <strain evidence="1">EsbW_18-Q3-R4-48_MAXAC.044</strain>
    </source>
</reference>
<evidence type="ECO:0000313" key="1">
    <source>
        <dbReference type="EMBL" id="MBK7424306.1"/>
    </source>
</evidence>
<dbReference type="AlphaFoldDB" id="A0A9D7I8H3"/>
<dbReference type="Proteomes" id="UP000886602">
    <property type="component" value="Unassembled WGS sequence"/>
</dbReference>
<name>A0A9D7I8H3_9RHOO</name>